<keyword evidence="3" id="KW-1185">Reference proteome</keyword>
<dbReference type="AlphaFoldDB" id="A0ABD0J774"/>
<dbReference type="EMBL" id="JACVVK020000590">
    <property type="protein sequence ID" value="KAK7464060.1"/>
    <property type="molecule type" value="Genomic_DNA"/>
</dbReference>
<organism evidence="2 3">
    <name type="scientific">Batillaria attramentaria</name>
    <dbReference type="NCBI Taxonomy" id="370345"/>
    <lineage>
        <taxon>Eukaryota</taxon>
        <taxon>Metazoa</taxon>
        <taxon>Spiralia</taxon>
        <taxon>Lophotrochozoa</taxon>
        <taxon>Mollusca</taxon>
        <taxon>Gastropoda</taxon>
        <taxon>Caenogastropoda</taxon>
        <taxon>Sorbeoconcha</taxon>
        <taxon>Cerithioidea</taxon>
        <taxon>Batillariidae</taxon>
        <taxon>Batillaria</taxon>
    </lineage>
</organism>
<name>A0ABD0J774_9CAEN</name>
<feature type="region of interest" description="Disordered" evidence="1">
    <location>
        <begin position="26"/>
        <end position="56"/>
    </location>
</feature>
<evidence type="ECO:0000313" key="2">
    <source>
        <dbReference type="EMBL" id="KAK7464060.1"/>
    </source>
</evidence>
<accession>A0ABD0J774</accession>
<proteinExistence type="predicted"/>
<protein>
    <submittedName>
        <fullName evidence="2">Uncharacterized protein</fullName>
    </submittedName>
</protein>
<comment type="caution">
    <text evidence="2">The sequence shown here is derived from an EMBL/GenBank/DDBJ whole genome shotgun (WGS) entry which is preliminary data.</text>
</comment>
<sequence>MDCCCLGSLDVGGCLKSTAALNEAVPASSNNTTVTPPPDRDGPTSDTRHDHDDNVGSGAGVLAGSGYVGGGCVMGTDHNNGSIILSFRPVSTAADDHTAGRTLRCLICW</sequence>
<evidence type="ECO:0000256" key="1">
    <source>
        <dbReference type="SAM" id="MobiDB-lite"/>
    </source>
</evidence>
<dbReference type="Proteomes" id="UP001519460">
    <property type="component" value="Unassembled WGS sequence"/>
</dbReference>
<gene>
    <name evidence="2" type="ORF">BaRGS_00037948</name>
</gene>
<feature type="compositionally biased region" description="Basic and acidic residues" evidence="1">
    <location>
        <begin position="38"/>
        <end position="54"/>
    </location>
</feature>
<evidence type="ECO:0000313" key="3">
    <source>
        <dbReference type="Proteomes" id="UP001519460"/>
    </source>
</evidence>
<reference evidence="2 3" key="1">
    <citation type="journal article" date="2023" name="Sci. Data">
        <title>Genome assembly of the Korean intertidal mud-creeper Batillaria attramentaria.</title>
        <authorList>
            <person name="Patra A.K."/>
            <person name="Ho P.T."/>
            <person name="Jun S."/>
            <person name="Lee S.J."/>
            <person name="Kim Y."/>
            <person name="Won Y.J."/>
        </authorList>
    </citation>
    <scope>NUCLEOTIDE SEQUENCE [LARGE SCALE GENOMIC DNA]</scope>
    <source>
        <strain evidence="2">Wonlab-2016</strain>
    </source>
</reference>